<organism evidence="1">
    <name type="scientific">Timema cristinae</name>
    <name type="common">Walking stick</name>
    <dbReference type="NCBI Taxonomy" id="61476"/>
    <lineage>
        <taxon>Eukaryota</taxon>
        <taxon>Metazoa</taxon>
        <taxon>Ecdysozoa</taxon>
        <taxon>Arthropoda</taxon>
        <taxon>Hexapoda</taxon>
        <taxon>Insecta</taxon>
        <taxon>Pterygota</taxon>
        <taxon>Neoptera</taxon>
        <taxon>Polyneoptera</taxon>
        <taxon>Phasmatodea</taxon>
        <taxon>Timematodea</taxon>
        <taxon>Timematoidea</taxon>
        <taxon>Timematidae</taxon>
        <taxon>Timema</taxon>
    </lineage>
</organism>
<protein>
    <submittedName>
        <fullName evidence="1">Uncharacterized protein</fullName>
    </submittedName>
</protein>
<dbReference type="EMBL" id="OC318081">
    <property type="protein sequence ID" value="CAD7400471.1"/>
    <property type="molecule type" value="Genomic_DNA"/>
</dbReference>
<name>A0A7R9GZJ1_TIMCR</name>
<accession>A0A7R9GZJ1</accession>
<evidence type="ECO:0000313" key="1">
    <source>
        <dbReference type="EMBL" id="CAD7400471.1"/>
    </source>
</evidence>
<sequence length="92" mass="10224">MTLCQSSIPIIMTVKNSSYWPDFHQRTLLRDCHEEAIKEFLEEDHPTGRGKKLLVPSSDSSVKCELCSSMSSDSSVKCELCSSMSSDSSVKC</sequence>
<proteinExistence type="predicted"/>
<dbReference type="AlphaFoldDB" id="A0A7R9GZJ1"/>
<reference evidence="1" key="1">
    <citation type="submission" date="2020-11" db="EMBL/GenBank/DDBJ databases">
        <authorList>
            <person name="Tran Van P."/>
        </authorList>
    </citation>
    <scope>NUCLEOTIDE SEQUENCE</scope>
</reference>
<gene>
    <name evidence="1" type="ORF">TCEB3V08_LOCUS5545</name>
</gene>